<dbReference type="AlphaFoldDB" id="A0A9W6T7S5"/>
<dbReference type="Gene3D" id="2.60.120.380">
    <property type="match status" value="1"/>
</dbReference>
<comment type="similarity">
    <text evidence="1">Belongs to the peptidase C2 family. PalB/RIM13 subfamily.</text>
</comment>
<evidence type="ECO:0000259" key="6">
    <source>
        <dbReference type="SMART" id="SM00720"/>
    </source>
</evidence>
<keyword evidence="2" id="KW-0645">Protease</keyword>
<feature type="domain" description="Peptidase C2 calpain" evidence="6">
    <location>
        <begin position="283"/>
        <end position="413"/>
    </location>
</feature>
<dbReference type="InterPro" id="IPR051297">
    <property type="entry name" value="PalB/RIM13"/>
</dbReference>
<evidence type="ECO:0000256" key="2">
    <source>
        <dbReference type="ARBA" id="ARBA00022670"/>
    </source>
</evidence>
<dbReference type="SUPFAM" id="SSF49758">
    <property type="entry name" value="Calpain large subunit, middle domain (domain III)"/>
    <property type="match status" value="1"/>
</dbReference>
<evidence type="ECO:0000256" key="5">
    <source>
        <dbReference type="ARBA" id="ARBA00042255"/>
    </source>
</evidence>
<dbReference type="InterPro" id="IPR038765">
    <property type="entry name" value="Papain-like_cys_pep_sf"/>
</dbReference>
<keyword evidence="3" id="KW-0378">Hydrolase</keyword>
<dbReference type="SMART" id="SM00720">
    <property type="entry name" value="calpain_III"/>
    <property type="match status" value="1"/>
</dbReference>
<evidence type="ECO:0000256" key="3">
    <source>
        <dbReference type="ARBA" id="ARBA00022801"/>
    </source>
</evidence>
<dbReference type="EMBL" id="BSXN01002246">
    <property type="protein sequence ID" value="GME76047.1"/>
    <property type="molecule type" value="Genomic_DNA"/>
</dbReference>
<dbReference type="PANTHER" id="PTHR46143:SF1">
    <property type="entry name" value="CALPAIN-7"/>
    <property type="match status" value="1"/>
</dbReference>
<dbReference type="InterPro" id="IPR036213">
    <property type="entry name" value="Calpain_III_sf"/>
</dbReference>
<evidence type="ECO:0000256" key="4">
    <source>
        <dbReference type="ARBA" id="ARBA00022807"/>
    </source>
</evidence>
<sequence length="548" mass="62597">MDCQILINWIPDYVPSNEITSSKLKELYGFFKDKKIILGLGTGKLSPKDCIKYNIVPNHDYSVLNIEENTDTLLGYELTVKNPWLNNGERIFKISEFELFQVLYVSWNPKIFKTKTQKNFIIPKNQTKIQNRGVSKCQQYSFTNPLNQPITVWCLSEEFLKPNQVSKSRTSAAIEGDSSNDDIDDTNKSKNKMEILWYYTDHKFEKAFNSDYYQLYKKKVSDGSRFILSKLEIAAKSNVLAVIKSENSKPITNSLTYFHDLDCALEVEKAKPRYQFFKEVSDEWNLNNSGGNWTYSTFIKNPQFLLTVFNKDTEDNFTSNPVGIQLSLNTNEHVKANLLAFEQETLKFSFITQFNPKSLVPGISLKFEDGQIFHPNAVVSTNKRYIIVASTYNPKVLSPFEISVNSPNNFTISKISTSLGLYQKSLTLQWANSNSKCVRMEIPRRSTLAINVIAQNSESQKDGYRPSIRASLYRMEREVYDMSFTNDLNSITPIVINEKFDNSVSGIFVGGNDFEVNSGVYFLQVDRFETGTGNFSVEVGSTYPITVS</sequence>
<gene>
    <name evidence="7" type="ORF">Cboi02_000502500</name>
</gene>
<evidence type="ECO:0000256" key="1">
    <source>
        <dbReference type="ARBA" id="ARBA00010193"/>
    </source>
</evidence>
<dbReference type="GO" id="GO:0004197">
    <property type="term" value="F:cysteine-type endopeptidase activity"/>
    <property type="evidence" value="ECO:0007669"/>
    <property type="project" value="TreeGrafter"/>
</dbReference>
<dbReference type="PANTHER" id="PTHR46143">
    <property type="entry name" value="CALPAIN-7"/>
    <property type="match status" value="1"/>
</dbReference>
<evidence type="ECO:0000313" key="7">
    <source>
        <dbReference type="EMBL" id="GME76047.1"/>
    </source>
</evidence>
<comment type="caution">
    <text evidence="7">The sequence shown here is derived from an EMBL/GenBank/DDBJ whole genome shotgun (WGS) entry which is preliminary data.</text>
</comment>
<dbReference type="SUPFAM" id="SSF54001">
    <property type="entry name" value="Cysteine proteinases"/>
    <property type="match status" value="1"/>
</dbReference>
<name>A0A9W6T7S5_CANBO</name>
<protein>
    <recommendedName>
        <fullName evidence="5">Cysteine protease RIM13</fullName>
    </recommendedName>
</protein>
<keyword evidence="8" id="KW-1185">Reference proteome</keyword>
<reference evidence="7" key="1">
    <citation type="submission" date="2023-04" db="EMBL/GenBank/DDBJ databases">
        <title>Candida boidinii NBRC 10035.</title>
        <authorList>
            <person name="Ichikawa N."/>
            <person name="Sato H."/>
            <person name="Tonouchi N."/>
        </authorList>
    </citation>
    <scope>NUCLEOTIDE SEQUENCE</scope>
    <source>
        <strain evidence="7">NBRC 10035</strain>
    </source>
</reference>
<dbReference type="GO" id="GO:0006508">
    <property type="term" value="P:proteolysis"/>
    <property type="evidence" value="ECO:0007669"/>
    <property type="project" value="UniProtKB-KW"/>
</dbReference>
<dbReference type="Proteomes" id="UP001165120">
    <property type="component" value="Unassembled WGS sequence"/>
</dbReference>
<evidence type="ECO:0000313" key="8">
    <source>
        <dbReference type="Proteomes" id="UP001165120"/>
    </source>
</evidence>
<accession>A0A9W6T7S5</accession>
<proteinExistence type="inferred from homology"/>
<organism evidence="7 8">
    <name type="scientific">Candida boidinii</name>
    <name type="common">Yeast</name>
    <dbReference type="NCBI Taxonomy" id="5477"/>
    <lineage>
        <taxon>Eukaryota</taxon>
        <taxon>Fungi</taxon>
        <taxon>Dikarya</taxon>
        <taxon>Ascomycota</taxon>
        <taxon>Saccharomycotina</taxon>
        <taxon>Pichiomycetes</taxon>
        <taxon>Pichiales</taxon>
        <taxon>Pichiaceae</taxon>
        <taxon>Ogataea</taxon>
        <taxon>Ogataea/Candida clade</taxon>
    </lineage>
</organism>
<keyword evidence="4" id="KW-0788">Thiol protease</keyword>
<dbReference type="InterPro" id="IPR022683">
    <property type="entry name" value="Calpain_III"/>
</dbReference>